<evidence type="ECO:0000256" key="5">
    <source>
        <dbReference type="SAM" id="Phobius"/>
    </source>
</evidence>
<keyword evidence="5" id="KW-0472">Membrane</keyword>
<evidence type="ECO:0000313" key="8">
    <source>
        <dbReference type="Proteomes" id="UP000306954"/>
    </source>
</evidence>
<dbReference type="Pfam" id="PF12796">
    <property type="entry name" value="Ank_2"/>
    <property type="match status" value="1"/>
</dbReference>
<comment type="caution">
    <text evidence="7">The sequence shown here is derived from an EMBL/GenBank/DDBJ whole genome shotgun (WGS) entry which is preliminary data.</text>
</comment>
<keyword evidence="5" id="KW-1133">Transmembrane helix</keyword>
<evidence type="ECO:0000256" key="3">
    <source>
        <dbReference type="PROSITE-ProRule" id="PRU00023"/>
    </source>
</evidence>
<name>A0A4T0G669_WALIC</name>
<evidence type="ECO:0000256" key="4">
    <source>
        <dbReference type="SAM" id="MobiDB-lite"/>
    </source>
</evidence>
<protein>
    <recommendedName>
        <fullName evidence="6">IPT/TIG domain-containing protein</fullName>
    </recommendedName>
</protein>
<feature type="compositionally biased region" description="Polar residues" evidence="4">
    <location>
        <begin position="316"/>
        <end position="346"/>
    </location>
</feature>
<dbReference type="PANTHER" id="PTHR24173">
    <property type="entry name" value="ANKYRIN REPEAT CONTAINING"/>
    <property type="match status" value="1"/>
</dbReference>
<evidence type="ECO:0000256" key="1">
    <source>
        <dbReference type="ARBA" id="ARBA00022737"/>
    </source>
</evidence>
<dbReference type="SUPFAM" id="SSF48403">
    <property type="entry name" value="Ankyrin repeat"/>
    <property type="match status" value="1"/>
</dbReference>
<keyword evidence="1" id="KW-0677">Repeat</keyword>
<gene>
    <name evidence="7" type="ORF">E3P90_03134</name>
</gene>
<reference evidence="7 8" key="1">
    <citation type="submission" date="2019-03" db="EMBL/GenBank/DDBJ databases">
        <title>Sequencing 23 genomes of Wallemia ichthyophaga.</title>
        <authorList>
            <person name="Gostincar C."/>
        </authorList>
    </citation>
    <scope>NUCLEOTIDE SEQUENCE [LARGE SCALE GENOMIC DNA]</scope>
    <source>
        <strain evidence="7 8">EXF-8621</strain>
    </source>
</reference>
<dbReference type="Gene3D" id="2.60.40.10">
    <property type="entry name" value="Immunoglobulins"/>
    <property type="match status" value="1"/>
</dbReference>
<feature type="region of interest" description="Disordered" evidence="4">
    <location>
        <begin position="33"/>
        <end position="52"/>
    </location>
</feature>
<feature type="transmembrane region" description="Helical" evidence="5">
    <location>
        <begin position="828"/>
        <end position="850"/>
    </location>
</feature>
<dbReference type="Proteomes" id="UP000306954">
    <property type="component" value="Unassembled WGS sequence"/>
</dbReference>
<keyword evidence="5" id="KW-0812">Transmembrane</keyword>
<organism evidence="7 8">
    <name type="scientific">Wallemia ichthyophaga</name>
    <dbReference type="NCBI Taxonomy" id="245174"/>
    <lineage>
        <taxon>Eukaryota</taxon>
        <taxon>Fungi</taxon>
        <taxon>Dikarya</taxon>
        <taxon>Basidiomycota</taxon>
        <taxon>Wallemiomycotina</taxon>
        <taxon>Wallemiomycetes</taxon>
        <taxon>Wallemiales</taxon>
        <taxon>Wallemiaceae</taxon>
        <taxon>Wallemia</taxon>
    </lineage>
</organism>
<sequence>MEEYAPLTPTSIPSPTTSSKELYNYGLQYPPTPKQHKSNCLPESSNHAATLNSSNPPLLKLLGIPQTGAKSRVETQIKIILQLENIPNNQWNFIRLPYGSASKKRSKRGAPMPYDVPRHNTLYLETQVNCATAPYCPVYACSPCKEREKKRFQRKRDARRRPRSKSDDEGQDDALLNSAPLPVKDQWERNKITLFNCGELVPLSEDIAYEGAQPLPTAVLPTRVTCYCRHHREKTGFTIGFTLKQHDGSVVASNKSPPIMITDDHKTSTGKTSNYGEQSSIKCRNPLKSTRGIKDDALLAQSDTNDRKPYTRNTRRQNSPLEINLANSSSQSFVSPSDYSMKNALNTTPSTTPSPPRSIKKSLIGDLEGSAGLPKTLEESLVKFEHTDELETYLTSSLSVQSPIQLNDSANTLDESNSKGNNPTFDSEVDKYIESSWVDDGISRNESINIYNGPKISRVVPFEGPTRGGTEITILGQHFPDGLTVYFGSNAASRVTRWGECTLVCLLPPSSKPGTVSVSLRGYNTSDEQHGDNPLTFTYIDESDKALMELALKVLGYNLTGKYEDARNVAMRIVGTENGEGQVDDKASNTLSATNFDLEAFTINALRLLDYRQNVDSLNLLNKQRQTILHLSCQLSMVELTQSLIECGADVNARDINGFTPLHFAYISKSENCARMLYNSGADVEVVNACGISAKELGELTYSNKLSIQDSEDADDEINFSSAEDDSSLDDRVSKSNLLQSNDRGTIKDLEKKDNEEEIGYQEKALEVFLTNLSTKLSEKTGWNPAGTTSRFTKVEMEANGESLVDEEDWSTRAKKRAQSVVEDVRLMLFWAPVLLLSLVFSFISIAPFINRVGNQLAPLLGLQANSE</sequence>
<evidence type="ECO:0000313" key="7">
    <source>
        <dbReference type="EMBL" id="TIB09843.1"/>
    </source>
</evidence>
<feature type="repeat" description="ANK" evidence="3">
    <location>
        <begin position="624"/>
        <end position="656"/>
    </location>
</feature>
<feature type="compositionally biased region" description="Polar residues" evidence="4">
    <location>
        <begin position="269"/>
        <end position="280"/>
    </location>
</feature>
<keyword evidence="2 3" id="KW-0040">ANK repeat</keyword>
<feature type="region of interest" description="Disordered" evidence="4">
    <location>
        <begin position="150"/>
        <end position="180"/>
    </location>
</feature>
<dbReference type="PROSITE" id="PS50088">
    <property type="entry name" value="ANK_REPEAT"/>
    <property type="match status" value="2"/>
</dbReference>
<dbReference type="OMA" id="ATHCWSD"/>
<dbReference type="InterPro" id="IPR002909">
    <property type="entry name" value="IPT_dom"/>
</dbReference>
<dbReference type="AlphaFoldDB" id="A0A4T0G669"/>
<proteinExistence type="predicted"/>
<feature type="region of interest" description="Disordered" evidence="4">
    <location>
        <begin position="254"/>
        <end position="280"/>
    </location>
</feature>
<dbReference type="SMART" id="SM00429">
    <property type="entry name" value="IPT"/>
    <property type="match status" value="1"/>
</dbReference>
<accession>A0A4T0G669</accession>
<dbReference type="PANTHER" id="PTHR24173:SF74">
    <property type="entry name" value="ANKYRIN REPEAT DOMAIN-CONTAINING PROTEIN 16"/>
    <property type="match status" value="1"/>
</dbReference>
<dbReference type="InterPro" id="IPR002110">
    <property type="entry name" value="Ankyrin_rpt"/>
</dbReference>
<dbReference type="SMART" id="SM00248">
    <property type="entry name" value="ANK"/>
    <property type="match status" value="2"/>
</dbReference>
<dbReference type="PROSITE" id="PS50297">
    <property type="entry name" value="ANK_REP_REGION"/>
    <property type="match status" value="2"/>
</dbReference>
<dbReference type="EMBL" id="SPOF01000037">
    <property type="protein sequence ID" value="TIB09843.1"/>
    <property type="molecule type" value="Genomic_DNA"/>
</dbReference>
<dbReference type="SUPFAM" id="SSF81296">
    <property type="entry name" value="E set domains"/>
    <property type="match status" value="1"/>
</dbReference>
<evidence type="ECO:0000259" key="6">
    <source>
        <dbReference type="SMART" id="SM00429"/>
    </source>
</evidence>
<dbReference type="InterPro" id="IPR013783">
    <property type="entry name" value="Ig-like_fold"/>
</dbReference>
<feature type="compositionally biased region" description="Basic residues" evidence="4">
    <location>
        <begin position="150"/>
        <end position="163"/>
    </location>
</feature>
<feature type="compositionally biased region" description="Polar residues" evidence="4">
    <location>
        <begin position="41"/>
        <end position="50"/>
    </location>
</feature>
<feature type="domain" description="IPT/TIG" evidence="6">
    <location>
        <begin position="453"/>
        <end position="540"/>
    </location>
</feature>
<feature type="repeat" description="ANK" evidence="3">
    <location>
        <begin position="657"/>
        <end position="689"/>
    </location>
</feature>
<evidence type="ECO:0000256" key="2">
    <source>
        <dbReference type="ARBA" id="ARBA00023043"/>
    </source>
</evidence>
<dbReference type="InterPro" id="IPR036770">
    <property type="entry name" value="Ankyrin_rpt-contain_sf"/>
</dbReference>
<feature type="region of interest" description="Disordered" evidence="4">
    <location>
        <begin position="292"/>
        <end position="371"/>
    </location>
</feature>
<dbReference type="Pfam" id="PF01833">
    <property type="entry name" value="TIG"/>
    <property type="match status" value="1"/>
</dbReference>
<dbReference type="InterPro" id="IPR057962">
    <property type="entry name" value="SPT23_MGA2_DBD"/>
</dbReference>
<dbReference type="CDD" id="cd00102">
    <property type="entry name" value="IPT"/>
    <property type="match status" value="1"/>
</dbReference>
<dbReference type="Gene3D" id="1.25.40.20">
    <property type="entry name" value="Ankyrin repeat-containing domain"/>
    <property type="match status" value="1"/>
</dbReference>
<dbReference type="Pfam" id="PF25603">
    <property type="entry name" value="SPT23_MGA2_DBD"/>
    <property type="match status" value="1"/>
</dbReference>
<dbReference type="InterPro" id="IPR014756">
    <property type="entry name" value="Ig_E-set"/>
</dbReference>